<feature type="signal peptide" evidence="4">
    <location>
        <begin position="1"/>
        <end position="27"/>
    </location>
</feature>
<evidence type="ECO:0000313" key="8">
    <source>
        <dbReference type="Proteomes" id="UP000446786"/>
    </source>
</evidence>
<accession>A0A845AWK2</accession>
<evidence type="ECO:0000313" key="6">
    <source>
        <dbReference type="EMBL" id="MXP31168.1"/>
    </source>
</evidence>
<feature type="transmembrane region" description="Helical" evidence="3">
    <location>
        <begin position="305"/>
        <end position="326"/>
    </location>
</feature>
<dbReference type="Pfam" id="PF00990">
    <property type="entry name" value="GGDEF"/>
    <property type="match status" value="1"/>
</dbReference>
<evidence type="ECO:0000256" key="2">
    <source>
        <dbReference type="ARBA" id="ARBA00034247"/>
    </source>
</evidence>
<dbReference type="PANTHER" id="PTHR45138">
    <property type="entry name" value="REGULATORY COMPONENTS OF SENSORY TRANSDUCTION SYSTEM"/>
    <property type="match status" value="1"/>
</dbReference>
<dbReference type="EC" id="2.7.7.65" evidence="1"/>
<dbReference type="PROSITE" id="PS50887">
    <property type="entry name" value="GGDEF"/>
    <property type="match status" value="1"/>
</dbReference>
<protein>
    <recommendedName>
        <fullName evidence="1">diguanylate cyclase</fullName>
        <ecNumber evidence="1">2.7.7.65</ecNumber>
    </recommendedName>
</protein>
<dbReference type="InterPro" id="IPR043128">
    <property type="entry name" value="Rev_trsase/Diguanyl_cyclase"/>
</dbReference>
<dbReference type="InterPro" id="IPR000160">
    <property type="entry name" value="GGDEF_dom"/>
</dbReference>
<dbReference type="OrthoDB" id="9759607at2"/>
<feature type="transmembrane region" description="Helical" evidence="3">
    <location>
        <begin position="363"/>
        <end position="387"/>
    </location>
</feature>
<keyword evidence="3" id="KW-0812">Transmembrane</keyword>
<dbReference type="RefSeq" id="WP_160778634.1">
    <property type="nucleotide sequence ID" value="NZ_BAAAZF010000001.1"/>
</dbReference>
<dbReference type="CDD" id="cd01949">
    <property type="entry name" value="GGDEF"/>
    <property type="match status" value="1"/>
</dbReference>
<comment type="catalytic activity">
    <reaction evidence="2">
        <text>2 GTP = 3',3'-c-di-GMP + 2 diphosphate</text>
        <dbReference type="Rhea" id="RHEA:24898"/>
        <dbReference type="ChEBI" id="CHEBI:33019"/>
        <dbReference type="ChEBI" id="CHEBI:37565"/>
        <dbReference type="ChEBI" id="CHEBI:58805"/>
        <dbReference type="EC" id="2.7.7.65"/>
    </reaction>
</comment>
<dbReference type="Gene3D" id="3.30.70.270">
    <property type="match status" value="1"/>
</dbReference>
<feature type="transmembrane region" description="Helical" evidence="3">
    <location>
        <begin position="272"/>
        <end position="293"/>
    </location>
</feature>
<dbReference type="InterPro" id="IPR029787">
    <property type="entry name" value="Nucleotide_cyclase"/>
</dbReference>
<evidence type="ECO:0000313" key="7">
    <source>
        <dbReference type="EMBL" id="MXP33928.1"/>
    </source>
</evidence>
<keyword evidence="3" id="KW-0472">Membrane</keyword>
<keyword evidence="3" id="KW-1133">Transmembrane helix</keyword>
<dbReference type="GO" id="GO:0005886">
    <property type="term" value="C:plasma membrane"/>
    <property type="evidence" value="ECO:0007669"/>
    <property type="project" value="TreeGrafter"/>
</dbReference>
<dbReference type="Proteomes" id="UP000446786">
    <property type="component" value="Unassembled WGS sequence"/>
</dbReference>
<dbReference type="SUPFAM" id="SSF55073">
    <property type="entry name" value="Nucleotide cyclase"/>
    <property type="match status" value="1"/>
</dbReference>
<evidence type="ECO:0000256" key="1">
    <source>
        <dbReference type="ARBA" id="ARBA00012528"/>
    </source>
</evidence>
<dbReference type="GO" id="GO:0052621">
    <property type="term" value="F:diguanylate cyclase activity"/>
    <property type="evidence" value="ECO:0007669"/>
    <property type="project" value="UniProtKB-EC"/>
</dbReference>
<dbReference type="GO" id="GO:1902201">
    <property type="term" value="P:negative regulation of bacterial-type flagellum-dependent cell motility"/>
    <property type="evidence" value="ECO:0007669"/>
    <property type="project" value="TreeGrafter"/>
</dbReference>
<evidence type="ECO:0000259" key="5">
    <source>
        <dbReference type="PROSITE" id="PS50887"/>
    </source>
</evidence>
<gene>
    <name evidence="6" type="ORF">GRI94_04935</name>
    <name evidence="7" type="ORF">GRI94_19025</name>
</gene>
<reference evidence="6 8" key="1">
    <citation type="submission" date="2019-12" db="EMBL/GenBank/DDBJ databases">
        <title>Genomic-based taxomic classification of the family Erythrobacteraceae.</title>
        <authorList>
            <person name="Xu L."/>
        </authorList>
    </citation>
    <scope>NUCLEOTIDE SEQUENCE [LARGE SCALE GENOMIC DNA]</scope>
    <source>
        <strain evidence="6 8">JCM 16677</strain>
    </source>
</reference>
<dbReference type="InterPro" id="IPR050469">
    <property type="entry name" value="Diguanylate_Cyclase"/>
</dbReference>
<dbReference type="PANTHER" id="PTHR45138:SF9">
    <property type="entry name" value="DIGUANYLATE CYCLASE DGCM-RELATED"/>
    <property type="match status" value="1"/>
</dbReference>
<feature type="domain" description="GGDEF" evidence="5">
    <location>
        <begin position="432"/>
        <end position="564"/>
    </location>
</feature>
<organism evidence="6 8">
    <name type="scientific">Parerythrobacter jejuensis</name>
    <dbReference type="NCBI Taxonomy" id="795812"/>
    <lineage>
        <taxon>Bacteria</taxon>
        <taxon>Pseudomonadati</taxon>
        <taxon>Pseudomonadota</taxon>
        <taxon>Alphaproteobacteria</taxon>
        <taxon>Sphingomonadales</taxon>
        <taxon>Erythrobacteraceae</taxon>
        <taxon>Parerythrobacter</taxon>
    </lineage>
</organism>
<proteinExistence type="predicted"/>
<dbReference type="EMBL" id="WTYE01000001">
    <property type="protein sequence ID" value="MXP31168.1"/>
    <property type="molecule type" value="Genomic_DNA"/>
</dbReference>
<comment type="caution">
    <text evidence="6">The sequence shown here is derived from an EMBL/GenBank/DDBJ whole genome shotgun (WGS) entry which is preliminary data.</text>
</comment>
<feature type="transmembrane region" description="Helical" evidence="3">
    <location>
        <begin position="213"/>
        <end position="234"/>
    </location>
</feature>
<dbReference type="SMART" id="SM00267">
    <property type="entry name" value="GGDEF"/>
    <property type="match status" value="1"/>
</dbReference>
<dbReference type="GO" id="GO:0043709">
    <property type="term" value="P:cell adhesion involved in single-species biofilm formation"/>
    <property type="evidence" value="ECO:0007669"/>
    <property type="project" value="TreeGrafter"/>
</dbReference>
<dbReference type="EMBL" id="WTYE01000001">
    <property type="protein sequence ID" value="MXP33928.1"/>
    <property type="molecule type" value="Genomic_DNA"/>
</dbReference>
<evidence type="ECO:0000256" key="4">
    <source>
        <dbReference type="SAM" id="SignalP"/>
    </source>
</evidence>
<dbReference type="NCBIfam" id="TIGR00254">
    <property type="entry name" value="GGDEF"/>
    <property type="match status" value="1"/>
</dbReference>
<keyword evidence="8" id="KW-1185">Reference proteome</keyword>
<feature type="chain" id="PRO_5044663636" description="diguanylate cyclase" evidence="4">
    <location>
        <begin position="28"/>
        <end position="579"/>
    </location>
</feature>
<feature type="transmembrane region" description="Helical" evidence="3">
    <location>
        <begin position="180"/>
        <end position="201"/>
    </location>
</feature>
<name>A0A845AWK2_9SPHN</name>
<feature type="transmembrane region" description="Helical" evidence="3">
    <location>
        <begin position="333"/>
        <end position="351"/>
    </location>
</feature>
<dbReference type="AlphaFoldDB" id="A0A845AWK2"/>
<dbReference type="Pfam" id="PF07695">
    <property type="entry name" value="7TMR-DISM_7TM"/>
    <property type="match status" value="1"/>
</dbReference>
<sequence length="579" mass="63210">MDRGHLFLGKFLLALLLGLLAARPAMADDAPQAPRCLANAPADVAVGTLLNANVQWHCATRPSGLAKLPVDSEAERVLVRFAISVADPAPLFFTTRLGTFDALTLAVRTDEQGWTSRTLSTAEMTSQPTGPTILANLPETAGKPREVIAIIDRPSHAPTVLNAQLHEADPARTAQAQRTMVLIAIVLGMVLLPILFDLTFYNVLRQSFLPWHMAMSASFGLLLFTRSGLINIIAPVGIEAWRFLMIAGLTAAIASSLMFMRSFIEPGKLAPRIAAVIPWVVWMCIILTGLHALSIPLLRPVSSTLHAVGVVVPFALIVVVILQSVWRGSRAGFFILIGWVPIIASILGRILTNLTPLALPSDMLTAFYIGMMTEMVATAMAVGYRFMKLKKERDLARAEAVALDTLSSSDPLTGLGNRRAIEPQFEQLRREGFNTIALIDLDEFKHVNDEFGHAIGDDVLKAVAIALRPDRDTMAVRLGGEEFMLLLRGAKAAERAERMRQAIPVIVAREVAALDRIVTASMGVISIQRNTRFEIAFEELYAKVDRLLYEAKAQGRNRTVKEKLSAFVAHVRREAANAA</sequence>
<keyword evidence="4" id="KW-0732">Signal</keyword>
<dbReference type="InterPro" id="IPR011623">
    <property type="entry name" value="7TMR_DISM_rcpt_extracell_dom1"/>
</dbReference>
<feature type="transmembrane region" description="Helical" evidence="3">
    <location>
        <begin position="240"/>
        <end position="260"/>
    </location>
</feature>
<evidence type="ECO:0000256" key="3">
    <source>
        <dbReference type="SAM" id="Phobius"/>
    </source>
</evidence>